<evidence type="ECO:0000313" key="2">
    <source>
        <dbReference type="Proteomes" id="UP000308886"/>
    </source>
</evidence>
<sequence>MEQNFCQSCGMPLTDGVKGTNADGSINEDYCIYCYKDGKFTQDMTMEQMIEHCAQFTDEMNKQTGWNLTQEQAKEQMRKFFPNLKRWKE</sequence>
<evidence type="ECO:0000313" key="1">
    <source>
        <dbReference type="EMBL" id="TGX79877.1"/>
    </source>
</evidence>
<name>A0AC61QLT3_9BACT</name>
<proteinExistence type="predicted"/>
<dbReference type="EMBL" id="SRZC01000035">
    <property type="protein sequence ID" value="TGX79877.1"/>
    <property type="molecule type" value="Genomic_DNA"/>
</dbReference>
<organism evidence="1 2">
    <name type="scientific">Palleniella muris</name>
    <dbReference type="NCBI Taxonomy" id="3038145"/>
    <lineage>
        <taxon>Bacteria</taxon>
        <taxon>Pseudomonadati</taxon>
        <taxon>Bacteroidota</taxon>
        <taxon>Bacteroidia</taxon>
        <taxon>Bacteroidales</taxon>
        <taxon>Prevotellaceae</taxon>
        <taxon>Palleniella</taxon>
    </lineage>
</organism>
<keyword evidence="2" id="KW-1185">Reference proteome</keyword>
<comment type="caution">
    <text evidence="1">The sequence shown here is derived from an EMBL/GenBank/DDBJ whole genome shotgun (WGS) entry which is preliminary data.</text>
</comment>
<accession>A0AC61QLT3</accession>
<protein>
    <submittedName>
        <fullName evidence="1">Transcriptional regulator</fullName>
    </submittedName>
</protein>
<gene>
    <name evidence="1" type="ORF">E5358_14375</name>
</gene>
<dbReference type="Proteomes" id="UP000308886">
    <property type="component" value="Unassembled WGS sequence"/>
</dbReference>
<reference evidence="1" key="1">
    <citation type="submission" date="2019-04" db="EMBL/GenBank/DDBJ databases">
        <title>Microbes associate with the intestines of laboratory mice.</title>
        <authorList>
            <person name="Navarre W."/>
            <person name="Wong E."/>
            <person name="Huang K."/>
            <person name="Tropini C."/>
            <person name="Ng K."/>
            <person name="Yu B."/>
        </authorList>
    </citation>
    <scope>NUCLEOTIDE SEQUENCE</scope>
    <source>
        <strain evidence="1">NM73_A23</strain>
    </source>
</reference>